<sequence>MFIIKPIKAEEATGELKLIYKKIQKTLGFVPPHFELFATIDAKSLMDFIEYNLYFKNHSNIDEDLLPYLRLCIAQKECRKYCISFNTKMLQEMGVDKAILGDICSNISKLPFDVKQKLLLSKVIDAIYNADKFSRDDLEELYSVGFSDKDFYELLGYGTNFMAKSKMIEVYLK</sequence>
<protein>
    <recommendedName>
        <fullName evidence="3">Carboxymuconolactone decarboxylase-like domain-containing protein</fullName>
    </recommendedName>
</protein>
<organism evidence="1 2">
    <name type="scientific">Sulfurimonas paralvinellae</name>
    <dbReference type="NCBI Taxonomy" id="317658"/>
    <lineage>
        <taxon>Bacteria</taxon>
        <taxon>Pseudomonadati</taxon>
        <taxon>Campylobacterota</taxon>
        <taxon>Epsilonproteobacteria</taxon>
        <taxon>Campylobacterales</taxon>
        <taxon>Sulfurimonadaceae</taxon>
        <taxon>Sulfurimonas</taxon>
    </lineage>
</organism>
<evidence type="ECO:0000313" key="1">
    <source>
        <dbReference type="EMBL" id="QOP46458.1"/>
    </source>
</evidence>
<gene>
    <name evidence="1" type="ORF">FM071_09190</name>
</gene>
<evidence type="ECO:0008006" key="3">
    <source>
        <dbReference type="Google" id="ProtNLM"/>
    </source>
</evidence>
<dbReference type="Proteomes" id="UP000593580">
    <property type="component" value="Chromosome"/>
</dbReference>
<accession>A0A7M1BCB6</accession>
<dbReference type="EMBL" id="CP041406">
    <property type="protein sequence ID" value="QOP46458.1"/>
    <property type="molecule type" value="Genomic_DNA"/>
</dbReference>
<evidence type="ECO:0000313" key="2">
    <source>
        <dbReference type="Proteomes" id="UP000593580"/>
    </source>
</evidence>
<dbReference type="Gene3D" id="1.20.1290.10">
    <property type="entry name" value="AhpD-like"/>
    <property type="match status" value="1"/>
</dbReference>
<dbReference type="KEGG" id="spal:FM071_09190"/>
<reference evidence="1 2" key="1">
    <citation type="submission" date="2019-07" db="EMBL/GenBank/DDBJ databases">
        <title>Sulfurimonas paralvinellae sp. nov., a novel mesophilic, hydrogen- and sulfur-oxidizing chemolithoautotroph within the Epsilonproteo- bacteria isolated from a deep-sea hydrothermal vent polychaete nest, reclassification of Thiomicrospira denitrificans as Sulfurimonas denitrificans comb. nov. and emended description of the genus Sulfurimonas.</title>
        <authorList>
            <person name="Wang S."/>
            <person name="Jiang L."/>
            <person name="Shao Z."/>
        </authorList>
    </citation>
    <scope>NUCLEOTIDE SEQUENCE [LARGE SCALE GENOMIC DNA]</scope>
    <source>
        <strain evidence="1 2">GO25</strain>
    </source>
</reference>
<dbReference type="RefSeq" id="WP_193110718.1">
    <property type="nucleotide sequence ID" value="NZ_CP041406.1"/>
</dbReference>
<dbReference type="AlphaFoldDB" id="A0A7M1BCB6"/>
<name>A0A7M1BCB6_9BACT</name>
<proteinExistence type="predicted"/>
<dbReference type="InterPro" id="IPR029032">
    <property type="entry name" value="AhpD-like"/>
</dbReference>
<dbReference type="SUPFAM" id="SSF69118">
    <property type="entry name" value="AhpD-like"/>
    <property type="match status" value="1"/>
</dbReference>
<keyword evidence="2" id="KW-1185">Reference proteome</keyword>